<dbReference type="GO" id="GO:0042060">
    <property type="term" value="P:wound healing"/>
    <property type="evidence" value="ECO:0007669"/>
    <property type="project" value="TreeGrafter"/>
</dbReference>
<dbReference type="OrthoDB" id="8919664at2759"/>
<name>A0A8K1D4A9_9PASS</name>
<comment type="caution">
    <text evidence="2">The sequence shown here is derived from an EMBL/GenBank/DDBJ whole genome shotgun (WGS) entry which is preliminary data.</text>
</comment>
<dbReference type="InterPro" id="IPR043197">
    <property type="entry name" value="Plakin"/>
</dbReference>
<evidence type="ECO:0000313" key="2">
    <source>
        <dbReference type="EMBL" id="TRZ04872.1"/>
    </source>
</evidence>
<dbReference type="SUPFAM" id="SSF75399">
    <property type="entry name" value="Plakin repeat"/>
    <property type="match status" value="1"/>
</dbReference>
<accession>A0A8K1D4A9</accession>
<dbReference type="GO" id="GO:0030054">
    <property type="term" value="C:cell junction"/>
    <property type="evidence" value="ECO:0007669"/>
    <property type="project" value="TreeGrafter"/>
</dbReference>
<feature type="compositionally biased region" description="Basic and acidic residues" evidence="1">
    <location>
        <begin position="47"/>
        <end position="62"/>
    </location>
</feature>
<feature type="non-terminal residue" evidence="2">
    <location>
        <position position="189"/>
    </location>
</feature>
<dbReference type="GO" id="GO:0045095">
    <property type="term" value="C:keratin filament"/>
    <property type="evidence" value="ECO:0007669"/>
    <property type="project" value="TreeGrafter"/>
</dbReference>
<keyword evidence="3" id="KW-1185">Reference proteome</keyword>
<dbReference type="EMBL" id="SWJQ01009321">
    <property type="protein sequence ID" value="TRZ04872.1"/>
    <property type="molecule type" value="Genomic_DNA"/>
</dbReference>
<dbReference type="GO" id="GO:0005198">
    <property type="term" value="F:structural molecule activity"/>
    <property type="evidence" value="ECO:0007669"/>
    <property type="project" value="TreeGrafter"/>
</dbReference>
<dbReference type="GO" id="GO:0045110">
    <property type="term" value="P:intermediate filament bundle assembly"/>
    <property type="evidence" value="ECO:0007669"/>
    <property type="project" value="TreeGrafter"/>
</dbReference>
<gene>
    <name evidence="2" type="ORF">HGM15179_022235</name>
</gene>
<protein>
    <submittedName>
        <fullName evidence="2">Uncharacterized protein</fullName>
    </submittedName>
</protein>
<evidence type="ECO:0000256" key="1">
    <source>
        <dbReference type="SAM" id="MobiDB-lite"/>
    </source>
</evidence>
<dbReference type="PANTHER" id="PTHR23169">
    <property type="entry name" value="ENVOPLAKIN"/>
    <property type="match status" value="1"/>
</dbReference>
<dbReference type="GO" id="GO:0016020">
    <property type="term" value="C:membrane"/>
    <property type="evidence" value="ECO:0007669"/>
    <property type="project" value="TreeGrafter"/>
</dbReference>
<organism evidence="2 3">
    <name type="scientific">Zosterops borbonicus</name>
    <dbReference type="NCBI Taxonomy" id="364589"/>
    <lineage>
        <taxon>Eukaryota</taxon>
        <taxon>Metazoa</taxon>
        <taxon>Chordata</taxon>
        <taxon>Craniata</taxon>
        <taxon>Vertebrata</taxon>
        <taxon>Euteleostomi</taxon>
        <taxon>Archelosauria</taxon>
        <taxon>Archosauria</taxon>
        <taxon>Dinosauria</taxon>
        <taxon>Saurischia</taxon>
        <taxon>Theropoda</taxon>
        <taxon>Coelurosauria</taxon>
        <taxon>Aves</taxon>
        <taxon>Neognathae</taxon>
        <taxon>Neoaves</taxon>
        <taxon>Telluraves</taxon>
        <taxon>Australaves</taxon>
        <taxon>Passeriformes</taxon>
        <taxon>Sylvioidea</taxon>
        <taxon>Zosteropidae</taxon>
        <taxon>Zosterops</taxon>
    </lineage>
</organism>
<proteinExistence type="predicted"/>
<dbReference type="InterPro" id="IPR035915">
    <property type="entry name" value="Plakin_repeat_sf"/>
</dbReference>
<dbReference type="AlphaFoldDB" id="A0A8K1D4A9"/>
<dbReference type="GO" id="GO:0005737">
    <property type="term" value="C:cytoplasm"/>
    <property type="evidence" value="ECO:0007669"/>
    <property type="project" value="TreeGrafter"/>
</dbReference>
<dbReference type="Gene3D" id="3.90.1290.10">
    <property type="entry name" value="Plakin repeat"/>
    <property type="match status" value="1"/>
</dbReference>
<dbReference type="Proteomes" id="UP000796761">
    <property type="component" value="Unassembled WGS sequence"/>
</dbReference>
<dbReference type="PANTHER" id="PTHR23169:SF21">
    <property type="entry name" value="EPIPLAKIN"/>
    <property type="match status" value="1"/>
</dbReference>
<evidence type="ECO:0000313" key="3">
    <source>
        <dbReference type="Proteomes" id="UP000796761"/>
    </source>
</evidence>
<sequence>MIELLTAIVTKAEALGHSANVAPKAIALEVLPEAMGNGSASSSQEEVEQKQAQEREQELERSLKSHTVEVSAGGFHGRKVSLWELLFSKFVSEAKRGELLGQLRAGSLVPAQLATLLTLLVEEAAQRSSSVKFTGLRRQVSASDLLDSGIIDTGTLAELVQGARTVQEVTQMASVKRYLDGTGVIAGVL</sequence>
<feature type="region of interest" description="Disordered" evidence="1">
    <location>
        <begin position="37"/>
        <end position="62"/>
    </location>
</feature>
<reference evidence="2" key="1">
    <citation type="submission" date="2019-04" db="EMBL/GenBank/DDBJ databases">
        <title>Genome assembly of Zosterops borbonicus 15179.</title>
        <authorList>
            <person name="Leroy T."/>
            <person name="Anselmetti Y."/>
            <person name="Tilak M.-K."/>
            <person name="Nabholz B."/>
        </authorList>
    </citation>
    <scope>NUCLEOTIDE SEQUENCE</scope>
    <source>
        <strain evidence="2">HGM_15179</strain>
        <tissue evidence="2">Muscle</tissue>
    </source>
</reference>
<dbReference type="GO" id="GO:1990254">
    <property type="term" value="F:keratin filament binding"/>
    <property type="evidence" value="ECO:0007669"/>
    <property type="project" value="TreeGrafter"/>
</dbReference>